<feature type="transmembrane region" description="Helical" evidence="3">
    <location>
        <begin position="110"/>
        <end position="135"/>
    </location>
</feature>
<keyword evidence="3" id="KW-0812">Transmembrane</keyword>
<feature type="transmembrane region" description="Helical" evidence="3">
    <location>
        <begin position="25"/>
        <end position="44"/>
    </location>
</feature>
<proteinExistence type="inferred from homology"/>
<evidence type="ECO:0000313" key="5">
    <source>
        <dbReference type="Proteomes" id="UP000177876"/>
    </source>
</evidence>
<dbReference type="PIRSF" id="PIRSF016661">
    <property type="entry name" value="BioY"/>
    <property type="match status" value="1"/>
</dbReference>
<feature type="transmembrane region" description="Helical" evidence="3">
    <location>
        <begin position="51"/>
        <end position="70"/>
    </location>
</feature>
<comment type="caution">
    <text evidence="4">The sequence shown here is derived from an EMBL/GenBank/DDBJ whole genome shotgun (WGS) entry which is preliminary data.</text>
</comment>
<evidence type="ECO:0000256" key="2">
    <source>
        <dbReference type="PIRNR" id="PIRNR016661"/>
    </source>
</evidence>
<dbReference type="Pfam" id="PF02632">
    <property type="entry name" value="BioY"/>
    <property type="match status" value="1"/>
</dbReference>
<dbReference type="STRING" id="1797197.A2Y75_08615"/>
<gene>
    <name evidence="4" type="ORF">A2Y75_08615</name>
</gene>
<dbReference type="InterPro" id="IPR003784">
    <property type="entry name" value="BioY"/>
</dbReference>
<dbReference type="EMBL" id="MELK01000025">
    <property type="protein sequence ID" value="OFW58222.1"/>
    <property type="molecule type" value="Genomic_DNA"/>
</dbReference>
<organism evidence="4 5">
    <name type="scientific">Candidatus Solincola sediminis</name>
    <dbReference type="NCBI Taxonomy" id="1797199"/>
    <lineage>
        <taxon>Bacteria</taxon>
        <taxon>Bacillati</taxon>
        <taxon>Actinomycetota</taxon>
        <taxon>Candidatus Geothermincolia</taxon>
        <taxon>Candidatus Geothermincolales</taxon>
        <taxon>Candidatus Geothermincolaceae</taxon>
        <taxon>Candidatus Solincola</taxon>
    </lineage>
</organism>
<dbReference type="PANTHER" id="PTHR34295:SF1">
    <property type="entry name" value="BIOTIN TRANSPORTER BIOY"/>
    <property type="match status" value="1"/>
</dbReference>
<name>A0A1F2WN01_9ACTN</name>
<reference evidence="4 5" key="1">
    <citation type="journal article" date="2016" name="Nat. Commun.">
        <title>Thousands of microbial genomes shed light on interconnected biogeochemical processes in an aquifer system.</title>
        <authorList>
            <person name="Anantharaman K."/>
            <person name="Brown C.T."/>
            <person name="Hug L.A."/>
            <person name="Sharon I."/>
            <person name="Castelle C.J."/>
            <person name="Probst A.J."/>
            <person name="Thomas B.C."/>
            <person name="Singh A."/>
            <person name="Wilkins M.J."/>
            <person name="Karaoz U."/>
            <person name="Brodie E.L."/>
            <person name="Williams K.H."/>
            <person name="Hubbard S.S."/>
            <person name="Banfield J.F."/>
        </authorList>
    </citation>
    <scope>NUCLEOTIDE SEQUENCE [LARGE SCALE GENOMIC DNA]</scope>
</reference>
<dbReference type="Proteomes" id="UP000177876">
    <property type="component" value="Unassembled WGS sequence"/>
</dbReference>
<keyword evidence="2 3" id="KW-0472">Membrane</keyword>
<protein>
    <recommendedName>
        <fullName evidence="2">Biotin transporter</fullName>
    </recommendedName>
</protein>
<feature type="transmembrane region" description="Helical" evidence="3">
    <location>
        <begin position="155"/>
        <end position="174"/>
    </location>
</feature>
<dbReference type="GO" id="GO:0015225">
    <property type="term" value="F:biotin transmembrane transporter activity"/>
    <property type="evidence" value="ECO:0007669"/>
    <property type="project" value="UniProtKB-UniRule"/>
</dbReference>
<evidence type="ECO:0000256" key="3">
    <source>
        <dbReference type="SAM" id="Phobius"/>
    </source>
</evidence>
<accession>A0A1F2WN01</accession>
<dbReference type="PANTHER" id="PTHR34295">
    <property type="entry name" value="BIOTIN TRANSPORTER BIOY"/>
    <property type="match status" value="1"/>
</dbReference>
<sequence>MAVLALLFATLTGIGALLKVPLSPVPMTMQVFFVLLSGLCLGPVWGPASQLAYLCMGLCGAPFFAAAPYAGPAVLFGPTGGYLWGFVVASGMVGFISFSYRSKKPAQRKLFLLVILSNLAGIAVIYFLGTSWLAVWLGSSGKSTSMAFNLGVKPFILIDILKAIAAAGAGAYLIRQRISYGR</sequence>
<keyword evidence="3" id="KW-1133">Transmembrane helix</keyword>
<evidence type="ECO:0000313" key="4">
    <source>
        <dbReference type="EMBL" id="OFW58222.1"/>
    </source>
</evidence>
<keyword evidence="2" id="KW-1003">Cell membrane</keyword>
<comment type="similarity">
    <text evidence="1 2">Belongs to the BioY family.</text>
</comment>
<dbReference type="GO" id="GO:0005886">
    <property type="term" value="C:plasma membrane"/>
    <property type="evidence" value="ECO:0007669"/>
    <property type="project" value="UniProtKB-SubCell"/>
</dbReference>
<feature type="transmembrane region" description="Helical" evidence="3">
    <location>
        <begin position="82"/>
        <end position="98"/>
    </location>
</feature>
<evidence type="ECO:0000256" key="1">
    <source>
        <dbReference type="ARBA" id="ARBA00010692"/>
    </source>
</evidence>
<dbReference type="AlphaFoldDB" id="A0A1F2WN01"/>
<comment type="subcellular location">
    <subcellularLocation>
        <location evidence="2">Cell membrane</location>
        <topology evidence="2">Multi-pass membrane protein</topology>
    </subcellularLocation>
</comment>
<keyword evidence="2" id="KW-0813">Transport</keyword>
<dbReference type="Gene3D" id="1.10.1760.20">
    <property type="match status" value="1"/>
</dbReference>